<gene>
    <name evidence="4" type="ORF">CLV67_110100</name>
</gene>
<protein>
    <submittedName>
        <fullName evidence="4">Platelet-activating factor acetylhydrolase isoform II</fullName>
    </submittedName>
</protein>
<dbReference type="Proteomes" id="UP000239415">
    <property type="component" value="Unassembled WGS sequence"/>
</dbReference>
<evidence type="ECO:0000256" key="2">
    <source>
        <dbReference type="ARBA" id="ARBA00022963"/>
    </source>
</evidence>
<dbReference type="PANTHER" id="PTHR10272:SF0">
    <property type="entry name" value="PLATELET-ACTIVATING FACTOR ACETYLHYDROLASE"/>
    <property type="match status" value="1"/>
</dbReference>
<proteinExistence type="predicted"/>
<dbReference type="AlphaFoldDB" id="A0A2T0K8E8"/>
<keyword evidence="2" id="KW-0442">Lipid degradation</keyword>
<keyword evidence="5" id="KW-1185">Reference proteome</keyword>
<evidence type="ECO:0000256" key="1">
    <source>
        <dbReference type="ARBA" id="ARBA00022801"/>
    </source>
</evidence>
<keyword evidence="3" id="KW-0443">Lipid metabolism</keyword>
<dbReference type="PANTHER" id="PTHR10272">
    <property type="entry name" value="PLATELET-ACTIVATING FACTOR ACETYLHYDROLASE"/>
    <property type="match status" value="1"/>
</dbReference>
<evidence type="ECO:0000313" key="4">
    <source>
        <dbReference type="EMBL" id="PRX19348.1"/>
    </source>
</evidence>
<organism evidence="4 5">
    <name type="scientific">Actinoplanes italicus</name>
    <dbReference type="NCBI Taxonomy" id="113567"/>
    <lineage>
        <taxon>Bacteria</taxon>
        <taxon>Bacillati</taxon>
        <taxon>Actinomycetota</taxon>
        <taxon>Actinomycetes</taxon>
        <taxon>Micromonosporales</taxon>
        <taxon>Micromonosporaceae</taxon>
        <taxon>Actinoplanes</taxon>
    </lineage>
</organism>
<dbReference type="Pfam" id="PF03403">
    <property type="entry name" value="PAF-AH_p_II"/>
    <property type="match status" value="2"/>
</dbReference>
<dbReference type="Gene3D" id="3.40.50.1820">
    <property type="entry name" value="alpha/beta hydrolase"/>
    <property type="match status" value="1"/>
</dbReference>
<dbReference type="GO" id="GO:0003847">
    <property type="term" value="F:1-alkyl-2-acetylglycerophosphocholine esterase activity"/>
    <property type="evidence" value="ECO:0007669"/>
    <property type="project" value="TreeGrafter"/>
</dbReference>
<dbReference type="EMBL" id="PVMZ01000010">
    <property type="protein sequence ID" value="PRX19348.1"/>
    <property type="molecule type" value="Genomic_DNA"/>
</dbReference>
<comment type="caution">
    <text evidence="4">The sequence shown here is derived from an EMBL/GenBank/DDBJ whole genome shotgun (WGS) entry which is preliminary data.</text>
</comment>
<dbReference type="RefSeq" id="WP_106322222.1">
    <property type="nucleotide sequence ID" value="NZ_BOMO01000055.1"/>
</dbReference>
<accession>A0A2T0K8E8</accession>
<dbReference type="OrthoDB" id="569821at2"/>
<name>A0A2T0K8E8_9ACTN</name>
<dbReference type="InterPro" id="IPR029058">
    <property type="entry name" value="AB_hydrolase_fold"/>
</dbReference>
<sequence>MMKLLLATVLAATPVAPVTRLSLPPPTGTAKVGVVTAHLVDRSRPDPWVAGERFRELMVSIWYPARSVHGHERAAWVTPGVAARINPPDSGFALPVTHGHVDAPPAAGRHPVILYSPGFGVERTSGTALVEDLASHGYVVVTIDHTHDAGLVEFPDGRIATNAIPPPATPAEEERLLEKVLDVRVTDTRFILDRLRSMPLARTMDFSRVGMFGHSMGGAAAAGTMRDDRRVKAGLNLDGSFIGPVIEAGLDRPFMLVGSEPHDGEQDETWTRMWDNLRGSRYWVELQGSAHLSFSDFQVLLPQLGLPPGQVEPAVGTIDGERSVAIQRVYVRAFFDRHLRHRSGRLLDRPSPRYPEIGFQRRIMTTW</sequence>
<dbReference type="GO" id="GO:0016042">
    <property type="term" value="P:lipid catabolic process"/>
    <property type="evidence" value="ECO:0007669"/>
    <property type="project" value="UniProtKB-KW"/>
</dbReference>
<keyword evidence="1 4" id="KW-0378">Hydrolase</keyword>
<evidence type="ECO:0000256" key="3">
    <source>
        <dbReference type="ARBA" id="ARBA00023098"/>
    </source>
</evidence>
<evidence type="ECO:0000313" key="5">
    <source>
        <dbReference type="Proteomes" id="UP000239415"/>
    </source>
</evidence>
<reference evidence="4 5" key="1">
    <citation type="submission" date="2018-03" db="EMBL/GenBank/DDBJ databases">
        <title>Genomic Encyclopedia of Archaeal and Bacterial Type Strains, Phase II (KMG-II): from individual species to whole genera.</title>
        <authorList>
            <person name="Goeker M."/>
        </authorList>
    </citation>
    <scope>NUCLEOTIDE SEQUENCE [LARGE SCALE GENOMIC DNA]</scope>
    <source>
        <strain evidence="4 5">DSM 43146</strain>
    </source>
</reference>
<dbReference type="SUPFAM" id="SSF53474">
    <property type="entry name" value="alpha/beta-Hydrolases"/>
    <property type="match status" value="1"/>
</dbReference>